<comment type="function">
    <text evidence="3">Plays a central role in 2-thiolation of mcm(5)S(2)U at tRNA wobble positions of tRNA(Lys), tRNA(Glu) and tRNA(Gln). May act by forming a heterodimer with NCS6/CTU1 that ligates sulfur from thiocarboxylated URM1 onto the uridine of tRNAs at wobble position.</text>
</comment>
<dbReference type="Gene3D" id="3.40.50.620">
    <property type="entry name" value="HUPs"/>
    <property type="match status" value="1"/>
</dbReference>
<dbReference type="GO" id="GO:0000049">
    <property type="term" value="F:tRNA binding"/>
    <property type="evidence" value="ECO:0007669"/>
    <property type="project" value="InterPro"/>
</dbReference>
<comment type="caution">
    <text evidence="5">The sequence shown here is derived from an EMBL/GenBank/DDBJ whole genome shotgun (WGS) entry which is preliminary data.</text>
</comment>
<dbReference type="HAMAP" id="MF_03054">
    <property type="entry name" value="CTU2"/>
    <property type="match status" value="1"/>
</dbReference>
<organism evidence="5 6">
    <name type="scientific">Ostreobium quekettii</name>
    <dbReference type="NCBI Taxonomy" id="121088"/>
    <lineage>
        <taxon>Eukaryota</taxon>
        <taxon>Viridiplantae</taxon>
        <taxon>Chlorophyta</taxon>
        <taxon>core chlorophytes</taxon>
        <taxon>Ulvophyceae</taxon>
        <taxon>TCBD clade</taxon>
        <taxon>Bryopsidales</taxon>
        <taxon>Ostreobineae</taxon>
        <taxon>Ostreobiaceae</taxon>
        <taxon>Ostreobium</taxon>
    </lineage>
</organism>
<dbReference type="Proteomes" id="UP000708148">
    <property type="component" value="Unassembled WGS sequence"/>
</dbReference>
<protein>
    <recommendedName>
        <fullName evidence="3">Cytoplasmic tRNA 2-thiolation protein 2</fullName>
    </recommendedName>
</protein>
<feature type="region of interest" description="Disordered" evidence="4">
    <location>
        <begin position="19"/>
        <end position="45"/>
    </location>
</feature>
<dbReference type="PANTHER" id="PTHR20882:SF14">
    <property type="entry name" value="CYTOPLASMIC TRNA 2-THIOLATION PROTEIN 2"/>
    <property type="match status" value="1"/>
</dbReference>
<feature type="region of interest" description="Disordered" evidence="4">
    <location>
        <begin position="426"/>
        <end position="455"/>
    </location>
</feature>
<accession>A0A8S1IQ83</accession>
<feature type="compositionally biased region" description="Gly residues" evidence="4">
    <location>
        <begin position="428"/>
        <end position="445"/>
    </location>
</feature>
<reference evidence="5" key="1">
    <citation type="submission" date="2020-12" db="EMBL/GenBank/DDBJ databases">
        <authorList>
            <person name="Iha C."/>
        </authorList>
    </citation>
    <scope>NUCLEOTIDE SEQUENCE</scope>
</reference>
<comment type="subcellular location">
    <subcellularLocation>
        <location evidence="3">Cytoplasm</location>
    </subcellularLocation>
</comment>
<evidence type="ECO:0000313" key="5">
    <source>
        <dbReference type="EMBL" id="CAD7697293.1"/>
    </source>
</evidence>
<evidence type="ECO:0000313" key="6">
    <source>
        <dbReference type="Proteomes" id="UP000708148"/>
    </source>
</evidence>
<evidence type="ECO:0000256" key="1">
    <source>
        <dbReference type="ARBA" id="ARBA00022490"/>
    </source>
</evidence>
<proteinExistence type="inferred from homology"/>
<name>A0A8S1IQ83_9CHLO</name>
<dbReference type="GO" id="GO:0002143">
    <property type="term" value="P:tRNA wobble position uridine thiolation"/>
    <property type="evidence" value="ECO:0007669"/>
    <property type="project" value="TreeGrafter"/>
</dbReference>
<gene>
    <name evidence="5" type="ORF">OSTQU699_LOCUS2654</name>
</gene>
<dbReference type="InterPro" id="IPR014729">
    <property type="entry name" value="Rossmann-like_a/b/a_fold"/>
</dbReference>
<comment type="pathway">
    <text evidence="3">tRNA modification; 5-methoxycarbonylmethyl-2-thiouridine-tRNA biosynthesis.</text>
</comment>
<dbReference type="PANTHER" id="PTHR20882">
    <property type="entry name" value="CYTOPLASMIC TRNA 2-THIOLATION PROTEIN 2"/>
    <property type="match status" value="1"/>
</dbReference>
<sequence length="566" mass="58739">MSRGCALDEGDLDDLRSLFAADAAGAPPDSQRGGEDETADGCDRRACGGDPDPSGGCRCASDSGVASRGGHCHRGEKITNETLKRRHAGMGVENRDALNFLADRSQCGDKGGGSALRGGKACMKCGAAPSEGRGRQGEALCRGCLCGSVAAKVRSAVKVRGLIGNGDRVLVDCRGDAASQALLHLLMGLRNPDAGRAARGKVNFELAAAHVDAGCLGDVLGGVGPGAGEMEDWVRAAWPAGGENSIQRREPVDRAGSIHFLSMKIEEVCGAGEDARRRVRSLVGGVGDATGRKDLVAHLRTRLLVCTAARLGFNRLARPDCATDLAVGIIADACKGRGFAMASDVHFEDARFGAPVVVKPLREVGAGELAMYCHFRGVPYGGGWGWGEEEGINGLAERFVHGLARAFPSGMSSVLKTGTKLQRFRFNGGRGGGGRGGGSWEGGDGSVAAGETAIQPGSTSGHVAAPLCGLCAAPMSDGERSCRPPPGIPKPAEGCWRSDGTDAAATAEDSCAPGASCEDGFWSGKFCSSCWNQIILRYQRRQPADVVRREDLCDLRVLIEGLLPLP</sequence>
<evidence type="ECO:0000256" key="3">
    <source>
        <dbReference type="HAMAP-Rule" id="MF_03054"/>
    </source>
</evidence>
<dbReference type="GO" id="GO:0032447">
    <property type="term" value="P:protein urmylation"/>
    <property type="evidence" value="ECO:0007669"/>
    <property type="project" value="UniProtKB-UniRule"/>
</dbReference>
<evidence type="ECO:0000256" key="4">
    <source>
        <dbReference type="SAM" id="MobiDB-lite"/>
    </source>
</evidence>
<dbReference type="GO" id="GO:0016779">
    <property type="term" value="F:nucleotidyltransferase activity"/>
    <property type="evidence" value="ECO:0007669"/>
    <property type="project" value="UniProtKB-UniRule"/>
</dbReference>
<dbReference type="GO" id="GO:0005829">
    <property type="term" value="C:cytosol"/>
    <property type="evidence" value="ECO:0007669"/>
    <property type="project" value="TreeGrafter"/>
</dbReference>
<dbReference type="GO" id="GO:0016783">
    <property type="term" value="F:sulfurtransferase activity"/>
    <property type="evidence" value="ECO:0007669"/>
    <property type="project" value="TreeGrafter"/>
</dbReference>
<keyword evidence="1 3" id="KW-0963">Cytoplasm</keyword>
<keyword evidence="2 3" id="KW-0819">tRNA processing</keyword>
<dbReference type="OrthoDB" id="25129at2759"/>
<dbReference type="AlphaFoldDB" id="A0A8S1IQ83"/>
<evidence type="ECO:0000256" key="2">
    <source>
        <dbReference type="ARBA" id="ARBA00022694"/>
    </source>
</evidence>
<dbReference type="InterPro" id="IPR019407">
    <property type="entry name" value="CTU2"/>
</dbReference>
<keyword evidence="6" id="KW-1185">Reference proteome</keyword>
<comment type="similarity">
    <text evidence="3">Belongs to the CTU2/NCS2 family.</text>
</comment>
<dbReference type="EMBL" id="CAJHUC010000638">
    <property type="protein sequence ID" value="CAD7697293.1"/>
    <property type="molecule type" value="Genomic_DNA"/>
</dbReference>